<reference evidence="3" key="3">
    <citation type="submission" date="2025-08" db="UniProtKB">
        <authorList>
            <consortium name="Ensembl"/>
        </authorList>
    </citation>
    <scope>IDENTIFICATION</scope>
</reference>
<evidence type="ECO:0000256" key="2">
    <source>
        <dbReference type="SAM" id="MobiDB-lite"/>
    </source>
</evidence>
<dbReference type="GO" id="GO:0051601">
    <property type="term" value="P:exocyst localization"/>
    <property type="evidence" value="ECO:0007669"/>
    <property type="project" value="TreeGrafter"/>
</dbReference>
<dbReference type="Gene3D" id="1.10.357.50">
    <property type="match status" value="1"/>
</dbReference>
<dbReference type="InParanoid" id="A0A3P9A031"/>
<dbReference type="GO" id="GO:0006887">
    <property type="term" value="P:exocytosis"/>
    <property type="evidence" value="ECO:0007669"/>
    <property type="project" value="InterPro"/>
</dbReference>
<dbReference type="GeneTree" id="ENSGT01030000234613"/>
<sequence length="820" mass="93865">MPSDNQMAEMEEPGDKAEVNTTQGLMVDPSSLKFTSENNGNTHIAKKRGMIKQFRESMRLVGEKSPLAYNSKGSSNRPNSSEMTSLNHQLVSPPSPSLSACSPVTSPVKSQNVSFQSEEGGESAENSPPSQRKPSRTPLDTSAIGDTLLKKGASFRRGLRLVGSKIIKSEQLPSVTEITLEKKERVEEQVREKEKVEITESYTPPEIPLTPLSVMQISQLIEKEVLEEAHLNLLSLRQEFQLERKECTDESSSMELAKKEKDLSILYGNLLDKVKEIVRNSSSLLNDNKDLLLYVARVIQEEEKRESEPVGIVGSGGWRGAWREAVSEGVQANIKRVNLESPEQNASWLAVHLGLLGKAITEDLEKVKGELQGSYPPSFNVFSTYVNCYHVAVSQHLRKLQQQVTHLKDYYALLDWIINRYESEKIMRSPSLRPEMEAENTGLCLEEGFLDKLKEKFCMRVKEDMRTSLGKILELESADMWGGETPPKTDDENFFNCDIHMDIWTKVKSNAVNAKTIDANLEMRVVSSCLEELQHFPKQFEVEFRNCCNSVENLSLWAEYKITYINCFTALKEHMESYRESCPNQLDHLSREVDVLVHNLLQGLEDQYKNNVGPYLRRMMTRKWLSVDEDFQQLYSRTEKLSQYSSKMRPPYAQMFVSSMHYYVVKEYVSQLMKNNYTCKNRKHDKAAIKMRVQWDKLKDLFEEMKTTNDWLHPVGDHLSDIIGGKNERDIKNHVAHLVMDYPDISKKHLIAVLYFRGLRGREKQEILHYLTVLKKDLGTTRNNGDKRRGLFSDIQVTNTNTSCLADMPFSCFSFLQPDS</sequence>
<dbReference type="Pfam" id="PF06046">
    <property type="entry name" value="Sec6"/>
    <property type="match status" value="1"/>
</dbReference>
<feature type="compositionally biased region" description="Polar residues" evidence="2">
    <location>
        <begin position="104"/>
        <end position="117"/>
    </location>
</feature>
<dbReference type="STRING" id="8010.ENSELUP00000034525"/>
<dbReference type="Gene3D" id="1.10.357.70">
    <property type="entry name" value="Exocyst complex component Sec6, C-terminal domain"/>
    <property type="match status" value="1"/>
</dbReference>
<feature type="compositionally biased region" description="Polar residues" evidence="2">
    <location>
        <begin position="71"/>
        <end position="90"/>
    </location>
</feature>
<comment type="similarity">
    <text evidence="1">Belongs to the SEC6 family.</text>
</comment>
<dbReference type="RefSeq" id="XP_019909360.2">
    <property type="nucleotide sequence ID" value="XM_020053801.2"/>
</dbReference>
<evidence type="ECO:0000313" key="4">
    <source>
        <dbReference type="Proteomes" id="UP000265140"/>
    </source>
</evidence>
<dbReference type="OrthoDB" id="190098at2759"/>
<gene>
    <name evidence="3" type="primary">EXOC3L4</name>
</gene>
<dbReference type="OMA" id="MDVHMLV"/>
<dbReference type="InterPro" id="IPR010326">
    <property type="entry name" value="EXOC3/Sec6"/>
</dbReference>
<evidence type="ECO:0000313" key="3">
    <source>
        <dbReference type="Ensembl" id="ENSELUP00000034525.2"/>
    </source>
</evidence>
<dbReference type="GO" id="GO:0000149">
    <property type="term" value="F:SNARE binding"/>
    <property type="evidence" value="ECO:0007669"/>
    <property type="project" value="TreeGrafter"/>
</dbReference>
<dbReference type="GeneID" id="105015534"/>
<name>A0A3P9A031_ESOLU</name>
<dbReference type="PANTHER" id="PTHR21292">
    <property type="entry name" value="EXOCYST COMPLEX COMPONENT SEC6-RELATED"/>
    <property type="match status" value="1"/>
</dbReference>
<dbReference type="RefSeq" id="XP_010877059.3">
    <property type="nucleotide sequence ID" value="XM_010878757.4"/>
</dbReference>
<proteinExistence type="inferred from homology"/>
<dbReference type="AlphaFoldDB" id="A0A3P9A031"/>
<dbReference type="PANTHER" id="PTHR21292:SF7">
    <property type="entry name" value="EXOCYST COMPLEX COMPONENT 3-LIKE 2"/>
    <property type="match status" value="1"/>
</dbReference>
<dbReference type="Bgee" id="ENSELUG00000013122">
    <property type="expression patterns" value="Expressed in pharyngeal gill and 10 other cell types or tissues"/>
</dbReference>
<reference evidence="3" key="2">
    <citation type="submission" date="2020-02" db="EMBL/GenBank/DDBJ databases">
        <title>Esox lucius (northern pike) genome, fEsoLuc1, primary haplotype.</title>
        <authorList>
            <person name="Myers G."/>
            <person name="Karagic N."/>
            <person name="Meyer A."/>
            <person name="Pippel M."/>
            <person name="Reichard M."/>
            <person name="Winkler S."/>
            <person name="Tracey A."/>
            <person name="Sims Y."/>
            <person name="Howe K."/>
            <person name="Rhie A."/>
            <person name="Formenti G."/>
            <person name="Durbin R."/>
            <person name="Fedrigo O."/>
            <person name="Jarvis E.D."/>
        </authorList>
    </citation>
    <scope>NUCLEOTIDE SEQUENCE [LARGE SCALE GENOMIC DNA]</scope>
</reference>
<evidence type="ECO:0000256" key="1">
    <source>
        <dbReference type="ARBA" id="ARBA00009447"/>
    </source>
</evidence>
<feature type="region of interest" description="Disordered" evidence="2">
    <location>
        <begin position="1"/>
        <end position="145"/>
    </location>
</feature>
<dbReference type="Ensembl" id="ENSELUT00000021344.3">
    <property type="protein sequence ID" value="ENSELUP00000034525.2"/>
    <property type="gene ID" value="ENSELUG00000013122.3"/>
</dbReference>
<feature type="compositionally biased region" description="Basic and acidic residues" evidence="2">
    <location>
        <begin position="53"/>
        <end position="62"/>
    </location>
</feature>
<feature type="compositionally biased region" description="Polar residues" evidence="2">
    <location>
        <begin position="32"/>
        <end position="42"/>
    </location>
</feature>
<reference evidence="4" key="1">
    <citation type="journal article" date="2014" name="PLoS ONE">
        <title>The genome and linkage map of the northern pike (Esox lucius): conserved synteny revealed between the salmonid sister group and the Neoteleostei.</title>
        <authorList>
            <person name="Rondeau E.B."/>
            <person name="Minkley D.R."/>
            <person name="Leong J.S."/>
            <person name="Messmer A.M."/>
            <person name="Jantzen J.R."/>
            <person name="von Schalburg K.R."/>
            <person name="Lemon C."/>
            <person name="Bird N.H."/>
            <person name="Koop B.F."/>
        </authorList>
    </citation>
    <scope>NUCLEOTIDE SEQUENCE</scope>
</reference>
<reference evidence="3" key="4">
    <citation type="submission" date="2025-09" db="UniProtKB">
        <authorList>
            <consortium name="Ensembl"/>
        </authorList>
    </citation>
    <scope>IDENTIFICATION</scope>
</reference>
<dbReference type="RefSeq" id="XP_010877060.3">
    <property type="nucleotide sequence ID" value="XM_010878758.4"/>
</dbReference>
<dbReference type="GO" id="GO:0000145">
    <property type="term" value="C:exocyst"/>
    <property type="evidence" value="ECO:0007669"/>
    <property type="project" value="InterPro"/>
</dbReference>
<protein>
    <recommendedName>
        <fullName evidence="5">Exocyst complex component Sec6</fullName>
    </recommendedName>
</protein>
<evidence type="ECO:0008006" key="5">
    <source>
        <dbReference type="Google" id="ProtNLM"/>
    </source>
</evidence>
<keyword evidence="4" id="KW-1185">Reference proteome</keyword>
<dbReference type="Proteomes" id="UP000265140">
    <property type="component" value="Chromosome 15"/>
</dbReference>
<organism evidence="3 4">
    <name type="scientific">Esox lucius</name>
    <name type="common">Northern pike</name>
    <dbReference type="NCBI Taxonomy" id="8010"/>
    <lineage>
        <taxon>Eukaryota</taxon>
        <taxon>Metazoa</taxon>
        <taxon>Chordata</taxon>
        <taxon>Craniata</taxon>
        <taxon>Vertebrata</taxon>
        <taxon>Euteleostomi</taxon>
        <taxon>Actinopterygii</taxon>
        <taxon>Neopterygii</taxon>
        <taxon>Teleostei</taxon>
        <taxon>Protacanthopterygii</taxon>
        <taxon>Esociformes</taxon>
        <taxon>Esocidae</taxon>
        <taxon>Esox</taxon>
    </lineage>
</organism>
<dbReference type="InterPro" id="IPR042532">
    <property type="entry name" value="EXOC3/Sec6_C"/>
</dbReference>
<accession>A0A3P9A031</accession>